<evidence type="ECO:0000313" key="7">
    <source>
        <dbReference type="Ensembl" id="ENSSDAP00000006876.1"/>
    </source>
</evidence>
<reference evidence="7" key="1">
    <citation type="submission" date="2025-08" db="UniProtKB">
        <authorList>
            <consortium name="Ensembl"/>
        </authorList>
    </citation>
    <scope>IDENTIFICATION</scope>
</reference>
<keyword evidence="8" id="KW-1185">Reference proteome</keyword>
<keyword evidence="2" id="KW-0391">Immunity</keyword>
<feature type="region of interest" description="Disordered" evidence="5">
    <location>
        <begin position="1"/>
        <end position="24"/>
    </location>
</feature>
<feature type="domain" description="Immunoglobulin V-set" evidence="6">
    <location>
        <begin position="63"/>
        <end position="132"/>
    </location>
</feature>
<dbReference type="PANTHER" id="PTHR23268:SF47">
    <property type="entry name" value="T CELL RECEPTOR BETA VARIABLE 11-1"/>
    <property type="match status" value="1"/>
</dbReference>
<protein>
    <recommendedName>
        <fullName evidence="6">Immunoglobulin V-set domain-containing protein</fullName>
    </recommendedName>
</protein>
<dbReference type="InterPro" id="IPR013106">
    <property type="entry name" value="Ig_V-set"/>
</dbReference>
<name>A0A8C9PCD7_SPEDA</name>
<evidence type="ECO:0000256" key="1">
    <source>
        <dbReference type="ARBA" id="ARBA00022729"/>
    </source>
</evidence>
<evidence type="ECO:0000259" key="6">
    <source>
        <dbReference type="Pfam" id="PF07686"/>
    </source>
</evidence>
<dbReference type="AlphaFoldDB" id="A0A8C9PCD7"/>
<dbReference type="Proteomes" id="UP000694422">
    <property type="component" value="Unplaced"/>
</dbReference>
<dbReference type="GO" id="GO:0007166">
    <property type="term" value="P:cell surface receptor signaling pathway"/>
    <property type="evidence" value="ECO:0007669"/>
    <property type="project" value="TreeGrafter"/>
</dbReference>
<dbReference type="InterPro" id="IPR036179">
    <property type="entry name" value="Ig-like_dom_sf"/>
</dbReference>
<proteinExistence type="predicted"/>
<dbReference type="Gene3D" id="2.60.40.10">
    <property type="entry name" value="Immunoglobulins"/>
    <property type="match status" value="1"/>
</dbReference>
<dbReference type="Pfam" id="PF07686">
    <property type="entry name" value="V-set"/>
    <property type="match status" value="1"/>
</dbReference>
<dbReference type="SUPFAM" id="SSF48726">
    <property type="entry name" value="Immunoglobulin"/>
    <property type="match status" value="1"/>
</dbReference>
<keyword evidence="3" id="KW-1064">Adaptive immunity</keyword>
<evidence type="ECO:0000256" key="3">
    <source>
        <dbReference type="ARBA" id="ARBA00023130"/>
    </source>
</evidence>
<dbReference type="GO" id="GO:0002250">
    <property type="term" value="P:adaptive immune response"/>
    <property type="evidence" value="ECO:0007669"/>
    <property type="project" value="UniProtKB-KW"/>
</dbReference>
<organism evidence="7 8">
    <name type="scientific">Spermophilus dauricus</name>
    <name type="common">Daurian ground squirrel</name>
    <dbReference type="NCBI Taxonomy" id="99837"/>
    <lineage>
        <taxon>Eukaryota</taxon>
        <taxon>Metazoa</taxon>
        <taxon>Chordata</taxon>
        <taxon>Craniata</taxon>
        <taxon>Vertebrata</taxon>
        <taxon>Euteleostomi</taxon>
        <taxon>Mammalia</taxon>
        <taxon>Eutheria</taxon>
        <taxon>Euarchontoglires</taxon>
        <taxon>Glires</taxon>
        <taxon>Rodentia</taxon>
        <taxon>Sciuromorpha</taxon>
        <taxon>Sciuridae</taxon>
        <taxon>Xerinae</taxon>
        <taxon>Marmotini</taxon>
        <taxon>Spermophilus</taxon>
    </lineage>
</organism>
<keyword evidence="4" id="KW-0393">Immunoglobulin domain</keyword>
<dbReference type="GO" id="GO:0005886">
    <property type="term" value="C:plasma membrane"/>
    <property type="evidence" value="ECO:0007669"/>
    <property type="project" value="TreeGrafter"/>
</dbReference>
<dbReference type="InterPro" id="IPR050413">
    <property type="entry name" value="TCR_beta_variable"/>
</dbReference>
<sequence length="178" mass="19620">MGRAFSEAPASPAPYPVQPPGSWMPTALSTQRLKLTGAGVTQSPRDEITEERRAEAFWCDPISDHNTLFWYWQTPGGGPEHLIHFQNEAVLDDSQLPKDRFSAERSKGANSTLRIQPVQVGDSAVYLCASSSATAVQRHFPQCTQPHGSPPTRLPAALDRALPVPIILGKKLDFKYRE</sequence>
<evidence type="ECO:0000256" key="5">
    <source>
        <dbReference type="SAM" id="MobiDB-lite"/>
    </source>
</evidence>
<evidence type="ECO:0000313" key="8">
    <source>
        <dbReference type="Proteomes" id="UP000694422"/>
    </source>
</evidence>
<dbReference type="Ensembl" id="ENSSDAT00000007848.1">
    <property type="protein sequence ID" value="ENSSDAP00000006876.1"/>
    <property type="gene ID" value="ENSSDAG00000006355.1"/>
</dbReference>
<evidence type="ECO:0000256" key="4">
    <source>
        <dbReference type="ARBA" id="ARBA00023319"/>
    </source>
</evidence>
<reference evidence="7" key="2">
    <citation type="submission" date="2025-09" db="UniProtKB">
        <authorList>
            <consortium name="Ensembl"/>
        </authorList>
    </citation>
    <scope>IDENTIFICATION</scope>
</reference>
<evidence type="ECO:0000256" key="2">
    <source>
        <dbReference type="ARBA" id="ARBA00022859"/>
    </source>
</evidence>
<dbReference type="InterPro" id="IPR013783">
    <property type="entry name" value="Ig-like_fold"/>
</dbReference>
<keyword evidence="1" id="KW-0732">Signal</keyword>
<dbReference type="PANTHER" id="PTHR23268">
    <property type="entry name" value="T-CELL RECEPTOR BETA CHAIN"/>
    <property type="match status" value="1"/>
</dbReference>
<accession>A0A8C9PCD7</accession>